<dbReference type="PANTHER" id="PTHR47025">
    <property type="entry name" value="AUTOIMMUNE REGULATOR"/>
    <property type="match status" value="1"/>
</dbReference>
<name>A0AAU9SAS6_THLAR</name>
<gene>
    <name evidence="9" type="ORF">TAV2_LOCUS13557</name>
</gene>
<dbReference type="InterPro" id="IPR011011">
    <property type="entry name" value="Znf_FYVE_PHD"/>
</dbReference>
<dbReference type="PROSITE" id="PS01359">
    <property type="entry name" value="ZF_PHD_1"/>
    <property type="match status" value="1"/>
</dbReference>
<keyword evidence="3 6" id="KW-0863">Zinc-finger</keyword>
<accession>A0AAU9SAS6</accession>
<evidence type="ECO:0000256" key="5">
    <source>
        <dbReference type="ARBA" id="ARBA00023242"/>
    </source>
</evidence>
<dbReference type="InterPro" id="IPR059153">
    <property type="entry name" value="NSD_PHD-1st"/>
</dbReference>
<dbReference type="InterPro" id="IPR056511">
    <property type="entry name" value="IDM1_C"/>
</dbReference>
<proteinExistence type="predicted"/>
<evidence type="ECO:0000313" key="9">
    <source>
        <dbReference type="EMBL" id="CAH2059019.1"/>
    </source>
</evidence>
<evidence type="ECO:0000256" key="6">
    <source>
        <dbReference type="PROSITE-ProRule" id="PRU00146"/>
    </source>
</evidence>
<dbReference type="GO" id="GO:0000977">
    <property type="term" value="F:RNA polymerase II transcription regulatory region sequence-specific DNA binding"/>
    <property type="evidence" value="ECO:0007669"/>
    <property type="project" value="TreeGrafter"/>
</dbReference>
<dbReference type="GO" id="GO:0045944">
    <property type="term" value="P:positive regulation of transcription by RNA polymerase II"/>
    <property type="evidence" value="ECO:0007669"/>
    <property type="project" value="TreeGrafter"/>
</dbReference>
<evidence type="ECO:0000313" key="10">
    <source>
        <dbReference type="Proteomes" id="UP000836841"/>
    </source>
</evidence>
<dbReference type="InterPro" id="IPR019787">
    <property type="entry name" value="Znf_PHD-finger"/>
</dbReference>
<dbReference type="Pfam" id="PF23011">
    <property type="entry name" value="PHD-1st_NSD"/>
    <property type="match status" value="1"/>
</dbReference>
<reference evidence="9 10" key="1">
    <citation type="submission" date="2022-03" db="EMBL/GenBank/DDBJ databases">
        <authorList>
            <person name="Nunn A."/>
            <person name="Chopra R."/>
            <person name="Nunn A."/>
            <person name="Contreras Garrido A."/>
        </authorList>
    </citation>
    <scope>NUCLEOTIDE SEQUENCE [LARGE SCALE GENOMIC DNA]</scope>
</reference>
<keyword evidence="5" id="KW-0539">Nucleus</keyword>
<dbReference type="GO" id="GO:0042393">
    <property type="term" value="F:histone binding"/>
    <property type="evidence" value="ECO:0007669"/>
    <property type="project" value="TreeGrafter"/>
</dbReference>
<dbReference type="AlphaFoldDB" id="A0AAU9SAS6"/>
<dbReference type="GO" id="GO:0005634">
    <property type="term" value="C:nucleus"/>
    <property type="evidence" value="ECO:0007669"/>
    <property type="project" value="UniProtKB-SubCell"/>
</dbReference>
<comment type="subcellular location">
    <subcellularLocation>
        <location evidence="1">Nucleus</location>
    </subcellularLocation>
</comment>
<dbReference type="InterPro" id="IPR032308">
    <property type="entry name" value="TDBD"/>
</dbReference>
<dbReference type="Gene3D" id="3.40.630.30">
    <property type="match status" value="1"/>
</dbReference>
<dbReference type="Pfam" id="PF23209">
    <property type="entry name" value="IDM1_C"/>
    <property type="match status" value="1"/>
</dbReference>
<dbReference type="PANTHER" id="PTHR47025:SF28">
    <property type="entry name" value="ACYL-COA N-ACYLTRANSFERASE WITH RING_FYVE_PHD-TYPE ZINC FINGER DOMAIN-CONTAINING PROTEIN"/>
    <property type="match status" value="1"/>
</dbReference>
<dbReference type="InterPro" id="IPR001965">
    <property type="entry name" value="Znf_PHD"/>
</dbReference>
<dbReference type="SUPFAM" id="SSF57903">
    <property type="entry name" value="FYVE/PHD zinc finger"/>
    <property type="match status" value="2"/>
</dbReference>
<dbReference type="GO" id="GO:0003682">
    <property type="term" value="F:chromatin binding"/>
    <property type="evidence" value="ECO:0007669"/>
    <property type="project" value="TreeGrafter"/>
</dbReference>
<dbReference type="Gene3D" id="3.30.40.10">
    <property type="entry name" value="Zinc/RING finger domain, C3HC4 (zinc finger)"/>
    <property type="match status" value="2"/>
</dbReference>
<dbReference type="Pfam" id="PF16135">
    <property type="entry name" value="TDBD"/>
    <property type="match status" value="2"/>
</dbReference>
<organism evidence="9 10">
    <name type="scientific">Thlaspi arvense</name>
    <name type="common">Field penny-cress</name>
    <dbReference type="NCBI Taxonomy" id="13288"/>
    <lineage>
        <taxon>Eukaryota</taxon>
        <taxon>Viridiplantae</taxon>
        <taxon>Streptophyta</taxon>
        <taxon>Embryophyta</taxon>
        <taxon>Tracheophyta</taxon>
        <taxon>Spermatophyta</taxon>
        <taxon>Magnoliopsida</taxon>
        <taxon>eudicotyledons</taxon>
        <taxon>Gunneridae</taxon>
        <taxon>Pentapetalae</taxon>
        <taxon>rosids</taxon>
        <taxon>malvids</taxon>
        <taxon>Brassicales</taxon>
        <taxon>Brassicaceae</taxon>
        <taxon>Thlaspideae</taxon>
        <taxon>Thlaspi</taxon>
    </lineage>
</organism>
<dbReference type="EMBL" id="OU466860">
    <property type="protein sequence ID" value="CAH2059019.1"/>
    <property type="molecule type" value="Genomic_DNA"/>
</dbReference>
<evidence type="ECO:0000256" key="7">
    <source>
        <dbReference type="SAM" id="MobiDB-lite"/>
    </source>
</evidence>
<keyword evidence="4" id="KW-0862">Zinc</keyword>
<dbReference type="InterPro" id="IPR013083">
    <property type="entry name" value="Znf_RING/FYVE/PHD"/>
</dbReference>
<dbReference type="InterPro" id="IPR019786">
    <property type="entry name" value="Zinc_finger_PHD-type_CS"/>
</dbReference>
<evidence type="ECO:0000256" key="2">
    <source>
        <dbReference type="ARBA" id="ARBA00022723"/>
    </source>
</evidence>
<protein>
    <recommendedName>
        <fullName evidence="8">PHD-type domain-containing protein</fullName>
    </recommendedName>
</protein>
<evidence type="ECO:0000256" key="1">
    <source>
        <dbReference type="ARBA" id="ARBA00004123"/>
    </source>
</evidence>
<keyword evidence="2" id="KW-0479">Metal-binding</keyword>
<dbReference type="Proteomes" id="UP000836841">
    <property type="component" value="Chromosome 4"/>
</dbReference>
<dbReference type="CDD" id="cd15539">
    <property type="entry name" value="PHD1_AIRE"/>
    <property type="match status" value="1"/>
</dbReference>
<dbReference type="PROSITE" id="PS50016">
    <property type="entry name" value="ZF_PHD_2"/>
    <property type="match status" value="1"/>
</dbReference>
<feature type="region of interest" description="Disordered" evidence="7">
    <location>
        <begin position="75"/>
        <end position="116"/>
    </location>
</feature>
<evidence type="ECO:0000259" key="8">
    <source>
        <dbReference type="PROSITE" id="PS50016"/>
    </source>
</evidence>
<evidence type="ECO:0000256" key="3">
    <source>
        <dbReference type="ARBA" id="ARBA00022771"/>
    </source>
</evidence>
<dbReference type="SMART" id="SM00249">
    <property type="entry name" value="PHD"/>
    <property type="match status" value="2"/>
</dbReference>
<evidence type="ECO:0000256" key="4">
    <source>
        <dbReference type="ARBA" id="ARBA00022833"/>
    </source>
</evidence>
<dbReference type="GO" id="GO:0008270">
    <property type="term" value="F:zinc ion binding"/>
    <property type="evidence" value="ECO:0007669"/>
    <property type="project" value="UniProtKB-KW"/>
</dbReference>
<feature type="domain" description="PHD-type" evidence="8">
    <location>
        <begin position="597"/>
        <end position="642"/>
    </location>
</feature>
<keyword evidence="10" id="KW-1185">Reference proteome</keyword>
<sequence length="989" mass="109252">MKEAFVARLIGGGGGGGGISSVCEPPVKRMAVDGACGEGGDRSRTSCKRIKTTQVNGFIVYTRTRKTKFAKLNEEDENGGFSENRMSNRLEDSKPTTGVTVSSGDMCDTDSIADTSNTVVESPVEKIATEERIAEVREAEKFKERDTEYDSGSLVDVVIDDIDFVEMLHEAVPVEILAEGSLDFEVGRVGTKGRTMGKPYWESEKSRHGSLKRTTTQIYKSFLRVKKVNSLVAKEKEVLGESDFEREEIDEQTRSVSLADMPNLIRKRPATVRELFETGILDGVSVVYMGTVKSQAFGLRGIIKDGGILCSCSSCDWANVISTSKFEIHATKQYRRASQYICFENGKSLLDILKICRNAPLHSLEAAILDAVDSVSKEKRFTCKLCKGLFPLSSIGHRGFLCSSCSELESSQTSPAATRTSTSAPACITSPVKSRLKIIIKALRQALVGKALNASANISSQNKCKSKFKKMVVQHSVNPKALKSVSLSVSPKKRSYRATRKDHGFHKFVFEKGGLPDGTELGYYARGQKLLGGYKMGAGIYCYCCKSEVSASLFEAHAGWASRRKPYFYIYTSNGVSLHEWAITFSQGREYSANENDNLCVICADGGNLLLCDSCPRAFHIECVSLPSIPRGNWQCKYCEKKSKSETVGEYNVNSSAAGQLEGVDHVDQLAGRCIRVVKNMEAEINGCVLCSGSDFCRSGFGPQTIIICDQCEKEYHIGCLSSRNIVDLKELPKGNWFCSMDCTRINSTLQKLLLGGAEKLSDSSLEIIQKKQERTDVGPLRHLDIRWRLISGKVTSPENRMLLSQAMAIFHDCFDPIVDPVSGHNLIPRMVYGKSIQGQDYGGICCAVLTVNATVVSAGLLRVFGREVAELPLVATRVCSREKGYFQLLFSCVEKLLSFLNVESIVVPAAEEAEPFWMNKFGFRKLAPEQLSKYIKVCYQMVRFKGSSMLQKPVHSNQIIDKKIETGVSLEENFDLKQPKEPYVHLLC</sequence>
<dbReference type="FunFam" id="3.30.40.10:FF:000506">
    <property type="entry name" value="Acyl-CoA N-acyltransferase with RING/FYVE/PHD-type zinc finger domain"/>
    <property type="match status" value="1"/>
</dbReference>